<accession>A0A645GPV6</accession>
<evidence type="ECO:0000259" key="1">
    <source>
        <dbReference type="Pfam" id="PF00754"/>
    </source>
</evidence>
<evidence type="ECO:0000313" key="2">
    <source>
        <dbReference type="EMBL" id="MPN25994.1"/>
    </source>
</evidence>
<dbReference type="InterPro" id="IPR000421">
    <property type="entry name" value="FA58C"/>
</dbReference>
<reference evidence="2" key="1">
    <citation type="submission" date="2019-08" db="EMBL/GenBank/DDBJ databases">
        <authorList>
            <person name="Kucharzyk K."/>
            <person name="Murdoch R.W."/>
            <person name="Higgins S."/>
            <person name="Loffler F."/>
        </authorList>
    </citation>
    <scope>NUCLEOTIDE SEQUENCE</scope>
</reference>
<sequence>MDEVWLDNRQTIVVEPVKVNLMSISGRITEKNNDSPGAEGIGNVIDGNPGSKYLTRKPTTWMMWHMDRPFVANNYELTAANDAPERDPKDWKLEGSNDGVNWTLLDQQSGITFPTRFYKRKFVITNPGEYSYYRIDITANNGASIFQLADWILYYDSAQ</sequence>
<dbReference type="SUPFAM" id="SSF49785">
    <property type="entry name" value="Galactose-binding domain-like"/>
    <property type="match status" value="1"/>
</dbReference>
<dbReference type="AlphaFoldDB" id="A0A645GPV6"/>
<protein>
    <recommendedName>
        <fullName evidence="1">F5/8 type C domain-containing protein</fullName>
    </recommendedName>
</protein>
<dbReference type="EMBL" id="VSSQ01075378">
    <property type="protein sequence ID" value="MPN25994.1"/>
    <property type="molecule type" value="Genomic_DNA"/>
</dbReference>
<name>A0A645GPV6_9ZZZZ</name>
<gene>
    <name evidence="2" type="ORF">SDC9_173416</name>
</gene>
<feature type="domain" description="F5/8 type C" evidence="1">
    <location>
        <begin position="36"/>
        <end position="145"/>
    </location>
</feature>
<proteinExistence type="predicted"/>
<dbReference type="InterPro" id="IPR008979">
    <property type="entry name" value="Galactose-bd-like_sf"/>
</dbReference>
<comment type="caution">
    <text evidence="2">The sequence shown here is derived from an EMBL/GenBank/DDBJ whole genome shotgun (WGS) entry which is preliminary data.</text>
</comment>
<dbReference type="Pfam" id="PF00754">
    <property type="entry name" value="F5_F8_type_C"/>
    <property type="match status" value="1"/>
</dbReference>
<dbReference type="Gene3D" id="2.60.120.260">
    <property type="entry name" value="Galactose-binding domain-like"/>
    <property type="match status" value="1"/>
</dbReference>
<organism evidence="2">
    <name type="scientific">bioreactor metagenome</name>
    <dbReference type="NCBI Taxonomy" id="1076179"/>
    <lineage>
        <taxon>unclassified sequences</taxon>
        <taxon>metagenomes</taxon>
        <taxon>ecological metagenomes</taxon>
    </lineage>
</organism>